<dbReference type="EMBL" id="PZQS01000005">
    <property type="protein sequence ID" value="PVD29600.1"/>
    <property type="molecule type" value="Genomic_DNA"/>
</dbReference>
<evidence type="ECO:0000313" key="2">
    <source>
        <dbReference type="EMBL" id="PVD29600.1"/>
    </source>
</evidence>
<proteinExistence type="predicted"/>
<reference evidence="2 3" key="1">
    <citation type="submission" date="2018-04" db="EMBL/GenBank/DDBJ databases">
        <title>The genome of golden apple snail Pomacea canaliculata provides insight into stress tolerance and invasive adaptation.</title>
        <authorList>
            <person name="Liu C."/>
            <person name="Liu B."/>
            <person name="Ren Y."/>
            <person name="Zhang Y."/>
            <person name="Wang H."/>
            <person name="Li S."/>
            <person name="Jiang F."/>
            <person name="Yin L."/>
            <person name="Zhang G."/>
            <person name="Qian W."/>
            <person name="Fan W."/>
        </authorList>
    </citation>
    <scope>NUCLEOTIDE SEQUENCE [LARGE SCALE GENOMIC DNA]</scope>
    <source>
        <strain evidence="2">SZHN2017</strain>
        <tissue evidence="2">Muscle</tissue>
    </source>
</reference>
<keyword evidence="3" id="KW-1185">Reference proteome</keyword>
<accession>A0A2T7P852</accession>
<feature type="compositionally biased region" description="Basic and acidic residues" evidence="1">
    <location>
        <begin position="12"/>
        <end position="26"/>
    </location>
</feature>
<gene>
    <name evidence="2" type="ORF">C0Q70_08855</name>
</gene>
<dbReference type="Proteomes" id="UP000245119">
    <property type="component" value="Linkage Group LG5"/>
</dbReference>
<evidence type="ECO:0000256" key="1">
    <source>
        <dbReference type="SAM" id="MobiDB-lite"/>
    </source>
</evidence>
<protein>
    <submittedName>
        <fullName evidence="2">Uncharacterized protein</fullName>
    </submittedName>
</protein>
<evidence type="ECO:0000313" key="3">
    <source>
        <dbReference type="Proteomes" id="UP000245119"/>
    </source>
</evidence>
<name>A0A2T7P852_POMCA</name>
<feature type="region of interest" description="Disordered" evidence="1">
    <location>
        <begin position="1"/>
        <end position="33"/>
    </location>
</feature>
<dbReference type="AlphaFoldDB" id="A0A2T7P852"/>
<comment type="caution">
    <text evidence="2">The sequence shown here is derived from an EMBL/GenBank/DDBJ whole genome shotgun (WGS) entry which is preliminary data.</text>
</comment>
<sequence length="171" mass="18410">MYLFKADTSDSLEPRKGKLSHRENHPRGQYPVPACPPAHLLSSAAELLTSSSTRFFTDDVHSGLSAKQPSLNEALPFGCKKVRRGRTFVLVTRMDLDLVLAVAALLELRHPPRASSRETDSLSVLCPGVLLTFWLAGSSQELPEGLVASALWQTQGLVAGALVKKAFGGSS</sequence>
<organism evidence="2 3">
    <name type="scientific">Pomacea canaliculata</name>
    <name type="common">Golden apple snail</name>
    <dbReference type="NCBI Taxonomy" id="400727"/>
    <lineage>
        <taxon>Eukaryota</taxon>
        <taxon>Metazoa</taxon>
        <taxon>Spiralia</taxon>
        <taxon>Lophotrochozoa</taxon>
        <taxon>Mollusca</taxon>
        <taxon>Gastropoda</taxon>
        <taxon>Caenogastropoda</taxon>
        <taxon>Architaenioglossa</taxon>
        <taxon>Ampullarioidea</taxon>
        <taxon>Ampullariidae</taxon>
        <taxon>Pomacea</taxon>
    </lineage>
</organism>